<dbReference type="PANTHER" id="PTHR11829:SF388">
    <property type="entry name" value="FORK HEAD DOMAIN-CONTAINING PROTEIN L1-RELATED"/>
    <property type="match status" value="1"/>
</dbReference>
<keyword evidence="5 6" id="KW-0539">Nucleus</keyword>
<evidence type="ECO:0000256" key="1">
    <source>
        <dbReference type="ARBA" id="ARBA00004123"/>
    </source>
</evidence>
<gene>
    <name evidence="9" type="primary">CpaFoxC</name>
</gene>
<dbReference type="GO" id="GO:0000978">
    <property type="term" value="F:RNA polymerase II cis-regulatory region sequence-specific DNA binding"/>
    <property type="evidence" value="ECO:0007669"/>
    <property type="project" value="TreeGrafter"/>
</dbReference>
<dbReference type="SMART" id="SM00339">
    <property type="entry name" value="FH"/>
    <property type="match status" value="1"/>
</dbReference>
<feature type="DNA-binding region" description="Fork-head" evidence="6">
    <location>
        <begin position="63"/>
        <end position="157"/>
    </location>
</feature>
<keyword evidence="2" id="KW-0805">Transcription regulation</keyword>
<evidence type="ECO:0000256" key="5">
    <source>
        <dbReference type="ARBA" id="ARBA00023242"/>
    </source>
</evidence>
<dbReference type="GO" id="GO:0030154">
    <property type="term" value="P:cell differentiation"/>
    <property type="evidence" value="ECO:0007669"/>
    <property type="project" value="TreeGrafter"/>
</dbReference>
<dbReference type="EMBL" id="AB823929">
    <property type="protein sequence ID" value="BAQ19157.1"/>
    <property type="molecule type" value="Genomic_DNA"/>
</dbReference>
<dbReference type="GO" id="GO:0000981">
    <property type="term" value="F:DNA-binding transcription factor activity, RNA polymerase II-specific"/>
    <property type="evidence" value="ECO:0007669"/>
    <property type="project" value="TreeGrafter"/>
</dbReference>
<dbReference type="SUPFAM" id="SSF46785">
    <property type="entry name" value="Winged helix' DNA-binding domain"/>
    <property type="match status" value="1"/>
</dbReference>
<dbReference type="Pfam" id="PF00250">
    <property type="entry name" value="Forkhead"/>
    <property type="match status" value="1"/>
</dbReference>
<dbReference type="FunFam" id="1.10.10.10:FF:000016">
    <property type="entry name" value="Forkhead box protein I1"/>
    <property type="match status" value="1"/>
</dbReference>
<dbReference type="InterPro" id="IPR018122">
    <property type="entry name" value="TF_fork_head_CS_1"/>
</dbReference>
<feature type="compositionally biased region" description="Basic and acidic residues" evidence="7">
    <location>
        <begin position="164"/>
        <end position="177"/>
    </location>
</feature>
<reference evidence="9" key="1">
    <citation type="submission" date="2013-06" db="EMBL/GenBank/DDBJ databases">
        <title>Nodal signalling determines biradial asymmetry in Hydra.</title>
        <authorList>
            <person name="Watanabe H."/>
            <person name="Schmidt H."/>
            <person name="Kuhn A."/>
            <person name="Oezbek S."/>
            <person name="Hobmayer B."/>
            <person name="Holstein T.W."/>
        </authorList>
    </citation>
    <scope>NUCLEOTIDE SEQUENCE</scope>
</reference>
<evidence type="ECO:0000256" key="2">
    <source>
        <dbReference type="ARBA" id="ARBA00023015"/>
    </source>
</evidence>
<evidence type="ECO:0000259" key="8">
    <source>
        <dbReference type="PROSITE" id="PS50039"/>
    </source>
</evidence>
<evidence type="ECO:0000256" key="3">
    <source>
        <dbReference type="ARBA" id="ARBA00023125"/>
    </source>
</evidence>
<dbReference type="PRINTS" id="PR00053">
    <property type="entry name" value="FORKHEAD"/>
</dbReference>
<comment type="subcellular location">
    <subcellularLocation>
        <location evidence="1 6">Nucleus</location>
    </subcellularLocation>
</comment>
<dbReference type="GO" id="GO:0009653">
    <property type="term" value="P:anatomical structure morphogenesis"/>
    <property type="evidence" value="ECO:0007669"/>
    <property type="project" value="TreeGrafter"/>
</dbReference>
<feature type="non-terminal residue" evidence="9">
    <location>
        <position position="1"/>
    </location>
</feature>
<dbReference type="InterPro" id="IPR036390">
    <property type="entry name" value="WH_DNA-bd_sf"/>
</dbReference>
<sequence length="449" mass="50748">DPQAYADYYRYRTGSAATSGSSSQYTSLSSPYYPSPHTDPYYHHFYSPYPILSMQTQQKELVKPPYSYIALISMAIQSSSEKKLTLSGIYQFIMERFPYYRQNKQGWQNSIRHNLSLNECFIKVPRDDNKPGKGSYWSLDPDSMNMFENGSYLRRRRRFRKKETKKEIDDPDVRSESDESEIQQQWNGQPINSNEVQSIQLAARVKEDSSLQSSPQSTASQNQNDIGQQTRSVVDSNDSEKLKQEHSESSTAKESGKEVKKIETSEINGKEEKSGNLYEAVTSEPATTSLTTYPDITNHPVLSYTNLDSTFLQYHLNYTFPDASLTNPSSRYQPDRSTSQSLDYIVRAATATVDGSIAALPTQRAQEHSTAGSAASRLSELASASSELYNASTQARFLSPPNSPFPSTDTRSDFYPNITAGYANFTSSDQERVVSSFYHPYRPSTTYQY</sequence>
<feature type="compositionally biased region" description="Low complexity" evidence="7">
    <location>
        <begin position="210"/>
        <end position="221"/>
    </location>
</feature>
<feature type="compositionally biased region" description="Polar residues" evidence="7">
    <location>
        <begin position="182"/>
        <end position="200"/>
    </location>
</feature>
<evidence type="ECO:0000256" key="6">
    <source>
        <dbReference type="PROSITE-ProRule" id="PRU00089"/>
    </source>
</evidence>
<dbReference type="Gene3D" id="1.10.10.10">
    <property type="entry name" value="Winged helix-like DNA-binding domain superfamily/Winged helix DNA-binding domain"/>
    <property type="match status" value="1"/>
</dbReference>
<keyword evidence="3 6" id="KW-0238">DNA-binding</keyword>
<organism evidence="9">
    <name type="scientific">Cladonema pacificum</name>
    <dbReference type="NCBI Taxonomy" id="499903"/>
    <lineage>
        <taxon>Eukaryota</taxon>
        <taxon>Metazoa</taxon>
        <taxon>Cnidaria</taxon>
        <taxon>Hydrozoa</taxon>
        <taxon>Hydroidolina</taxon>
        <taxon>Anthoathecata</taxon>
        <taxon>Capitata</taxon>
        <taxon>Cladonematidae</taxon>
        <taxon>Cladonema</taxon>
    </lineage>
</organism>
<feature type="domain" description="Fork-head" evidence="8">
    <location>
        <begin position="63"/>
        <end position="157"/>
    </location>
</feature>
<dbReference type="InterPro" id="IPR030456">
    <property type="entry name" value="TF_fork_head_CS_2"/>
</dbReference>
<dbReference type="PROSITE" id="PS50039">
    <property type="entry name" value="FORK_HEAD_3"/>
    <property type="match status" value="1"/>
</dbReference>
<dbReference type="PROSITE" id="PS00657">
    <property type="entry name" value="FORK_HEAD_1"/>
    <property type="match status" value="1"/>
</dbReference>
<name>A0A0A8K7S3_9CNID</name>
<dbReference type="InterPro" id="IPR036388">
    <property type="entry name" value="WH-like_DNA-bd_sf"/>
</dbReference>
<dbReference type="AlphaFoldDB" id="A0A0A8K7S3"/>
<dbReference type="InterPro" id="IPR050211">
    <property type="entry name" value="FOX_domain-containing"/>
</dbReference>
<dbReference type="PANTHER" id="PTHR11829">
    <property type="entry name" value="FORKHEAD BOX PROTEIN"/>
    <property type="match status" value="1"/>
</dbReference>
<feature type="compositionally biased region" description="Polar residues" evidence="7">
    <location>
        <begin position="222"/>
        <end position="236"/>
    </location>
</feature>
<proteinExistence type="predicted"/>
<evidence type="ECO:0000256" key="4">
    <source>
        <dbReference type="ARBA" id="ARBA00023163"/>
    </source>
</evidence>
<evidence type="ECO:0000313" key="9">
    <source>
        <dbReference type="EMBL" id="BAQ19157.1"/>
    </source>
</evidence>
<accession>A0A0A8K7S3</accession>
<keyword evidence="4" id="KW-0804">Transcription</keyword>
<protein>
    <submittedName>
        <fullName evidence="9">Forkhead box C protein</fullName>
    </submittedName>
</protein>
<feature type="region of interest" description="Disordered" evidence="7">
    <location>
        <begin position="161"/>
        <end position="278"/>
    </location>
</feature>
<feature type="compositionally biased region" description="Basic and acidic residues" evidence="7">
    <location>
        <begin position="238"/>
        <end position="248"/>
    </location>
</feature>
<evidence type="ECO:0000256" key="7">
    <source>
        <dbReference type="SAM" id="MobiDB-lite"/>
    </source>
</evidence>
<dbReference type="InterPro" id="IPR001766">
    <property type="entry name" value="Fork_head_dom"/>
</dbReference>
<dbReference type="GO" id="GO:0005634">
    <property type="term" value="C:nucleus"/>
    <property type="evidence" value="ECO:0007669"/>
    <property type="project" value="UniProtKB-SubCell"/>
</dbReference>
<dbReference type="PROSITE" id="PS00658">
    <property type="entry name" value="FORK_HEAD_2"/>
    <property type="match status" value="1"/>
</dbReference>
<feature type="compositionally biased region" description="Basic and acidic residues" evidence="7">
    <location>
        <begin position="254"/>
        <end position="274"/>
    </location>
</feature>